<dbReference type="Proteomes" id="UP000004508">
    <property type="component" value="Unassembled WGS sequence"/>
</dbReference>
<dbReference type="InterPro" id="IPR000073">
    <property type="entry name" value="AB_hydrolase_1"/>
</dbReference>
<evidence type="ECO:0000313" key="3">
    <source>
        <dbReference type="Proteomes" id="UP000004508"/>
    </source>
</evidence>
<sequence length="248" mass="26994">MFSSHLELTRKPITGCQVLLCVPGTYCSPEVFDLLDETLFPDLQLLPISWMTSPGPWDIPTLGRRVAALLRELDLGPALIAGHSTGGPIALVAALTEPSLVSGLLLIDTGANTHGHGDITSIIKAIEAGGGTEFHQRLLRRSFYYQPEQAFMQRLLAYAGRVSREAALQVLTSQSMVDLAGDLPKLTMPTVVVHGTHDQARTIAHAEFLVEHLPHAELRLLDSGHTPMVEVPAAYEQAVQRLLTLTRE</sequence>
<dbReference type="PANTHER" id="PTHR43798">
    <property type="entry name" value="MONOACYLGLYCEROL LIPASE"/>
    <property type="match status" value="1"/>
</dbReference>
<proteinExistence type="predicted"/>
<dbReference type="Pfam" id="PF12697">
    <property type="entry name" value="Abhydrolase_6"/>
    <property type="match status" value="1"/>
</dbReference>
<dbReference type="InterPro" id="IPR029058">
    <property type="entry name" value="AB_hydrolase_fold"/>
</dbReference>
<protein>
    <submittedName>
        <fullName evidence="2">Alpha/beta hydrolase fold protein</fullName>
    </submittedName>
</protein>
<comment type="caution">
    <text evidence="2">The sequence shown here is derived from an EMBL/GenBank/DDBJ whole genome shotgun (WGS) entry which is preliminary data.</text>
</comment>
<dbReference type="EMBL" id="ADVG01000003">
    <property type="protein sequence ID" value="EFH84926.1"/>
    <property type="molecule type" value="Genomic_DNA"/>
</dbReference>
<dbReference type="AlphaFoldDB" id="D6TXJ3"/>
<gene>
    <name evidence="2" type="ORF">Krac_6048</name>
</gene>
<dbReference type="GO" id="GO:0016787">
    <property type="term" value="F:hydrolase activity"/>
    <property type="evidence" value="ECO:0007669"/>
    <property type="project" value="UniProtKB-KW"/>
</dbReference>
<dbReference type="PANTHER" id="PTHR43798:SF33">
    <property type="entry name" value="HYDROLASE, PUTATIVE (AFU_ORTHOLOGUE AFUA_2G14860)-RELATED"/>
    <property type="match status" value="1"/>
</dbReference>
<feature type="domain" description="AB hydrolase-1" evidence="1">
    <location>
        <begin position="19"/>
        <end position="237"/>
    </location>
</feature>
<keyword evidence="2" id="KW-0378">Hydrolase</keyword>
<keyword evidence="3" id="KW-1185">Reference proteome</keyword>
<evidence type="ECO:0000313" key="2">
    <source>
        <dbReference type="EMBL" id="EFH84926.1"/>
    </source>
</evidence>
<organism evidence="2 3">
    <name type="scientific">Ktedonobacter racemifer DSM 44963</name>
    <dbReference type="NCBI Taxonomy" id="485913"/>
    <lineage>
        <taxon>Bacteria</taxon>
        <taxon>Bacillati</taxon>
        <taxon>Chloroflexota</taxon>
        <taxon>Ktedonobacteria</taxon>
        <taxon>Ktedonobacterales</taxon>
        <taxon>Ktedonobacteraceae</taxon>
        <taxon>Ktedonobacter</taxon>
    </lineage>
</organism>
<evidence type="ECO:0000259" key="1">
    <source>
        <dbReference type="Pfam" id="PF12697"/>
    </source>
</evidence>
<accession>D6TXJ3</accession>
<dbReference type="STRING" id="485913.Krac_6048"/>
<dbReference type="GO" id="GO:0016020">
    <property type="term" value="C:membrane"/>
    <property type="evidence" value="ECO:0007669"/>
    <property type="project" value="TreeGrafter"/>
</dbReference>
<reference evidence="2 3" key="1">
    <citation type="journal article" date="2011" name="Stand. Genomic Sci.">
        <title>Non-contiguous finished genome sequence and contextual data of the filamentous soil bacterium Ktedonobacter racemifer type strain (SOSP1-21).</title>
        <authorList>
            <person name="Chang Y.J."/>
            <person name="Land M."/>
            <person name="Hauser L."/>
            <person name="Chertkov O."/>
            <person name="Del Rio T.G."/>
            <person name="Nolan M."/>
            <person name="Copeland A."/>
            <person name="Tice H."/>
            <person name="Cheng J.F."/>
            <person name="Lucas S."/>
            <person name="Han C."/>
            <person name="Goodwin L."/>
            <person name="Pitluck S."/>
            <person name="Ivanova N."/>
            <person name="Ovchinikova G."/>
            <person name="Pati A."/>
            <person name="Chen A."/>
            <person name="Palaniappan K."/>
            <person name="Mavromatis K."/>
            <person name="Liolios K."/>
            <person name="Brettin T."/>
            <person name="Fiebig A."/>
            <person name="Rohde M."/>
            <person name="Abt B."/>
            <person name="Goker M."/>
            <person name="Detter J.C."/>
            <person name="Woyke T."/>
            <person name="Bristow J."/>
            <person name="Eisen J.A."/>
            <person name="Markowitz V."/>
            <person name="Hugenholtz P."/>
            <person name="Kyrpides N.C."/>
            <person name="Klenk H.P."/>
            <person name="Lapidus A."/>
        </authorList>
    </citation>
    <scope>NUCLEOTIDE SEQUENCE [LARGE SCALE GENOMIC DNA]</scope>
    <source>
        <strain evidence="3">DSM 44963</strain>
    </source>
</reference>
<dbReference type="InterPro" id="IPR050266">
    <property type="entry name" value="AB_hydrolase_sf"/>
</dbReference>
<dbReference type="Gene3D" id="3.40.50.1820">
    <property type="entry name" value="alpha/beta hydrolase"/>
    <property type="match status" value="1"/>
</dbReference>
<dbReference type="eggNOG" id="COG3208">
    <property type="taxonomic scope" value="Bacteria"/>
</dbReference>
<name>D6TXJ3_KTERA</name>
<dbReference type="InParanoid" id="D6TXJ3"/>
<dbReference type="SUPFAM" id="SSF53474">
    <property type="entry name" value="alpha/beta-Hydrolases"/>
    <property type="match status" value="1"/>
</dbReference>
<dbReference type="OrthoDB" id="9808398at2"/>